<dbReference type="InterPro" id="IPR050366">
    <property type="entry name" value="BP-dependent_transpt_permease"/>
</dbReference>
<dbReference type="EMBL" id="JAAGAB010000001">
    <property type="protein sequence ID" value="NDV00561.1"/>
    <property type="molecule type" value="Genomic_DNA"/>
</dbReference>
<feature type="transmembrane region" description="Helical" evidence="7">
    <location>
        <begin position="44"/>
        <end position="66"/>
    </location>
</feature>
<evidence type="ECO:0000256" key="6">
    <source>
        <dbReference type="ARBA" id="ARBA00023136"/>
    </source>
</evidence>
<evidence type="ECO:0000313" key="11">
    <source>
        <dbReference type="Proteomes" id="UP000474757"/>
    </source>
</evidence>
<evidence type="ECO:0000256" key="5">
    <source>
        <dbReference type="ARBA" id="ARBA00022989"/>
    </source>
</evidence>
<dbReference type="Pfam" id="PF12911">
    <property type="entry name" value="OppC_N"/>
    <property type="match status" value="1"/>
</dbReference>
<dbReference type="Pfam" id="PF00528">
    <property type="entry name" value="BPD_transp_1"/>
    <property type="match status" value="1"/>
</dbReference>
<reference evidence="10 11" key="1">
    <citation type="submission" date="2020-02" db="EMBL/GenBank/DDBJ databases">
        <title>Pseudoroseicyclus tamarix, sp. nov., isolated from offshore sediment of a Tamarix chinensis forest.</title>
        <authorList>
            <person name="Gai Y."/>
        </authorList>
    </citation>
    <scope>NUCLEOTIDE SEQUENCE [LARGE SCALE GENOMIC DNA]</scope>
    <source>
        <strain evidence="10 11">CLL3-39</strain>
    </source>
</reference>
<evidence type="ECO:0000256" key="4">
    <source>
        <dbReference type="ARBA" id="ARBA00022692"/>
    </source>
</evidence>
<evidence type="ECO:0000256" key="3">
    <source>
        <dbReference type="ARBA" id="ARBA00022475"/>
    </source>
</evidence>
<dbReference type="AlphaFoldDB" id="A0A6B2JH38"/>
<keyword evidence="4 7" id="KW-0812">Transmembrane</keyword>
<accession>A0A6B2JH38</accession>
<keyword evidence="11" id="KW-1185">Reference proteome</keyword>
<feature type="transmembrane region" description="Helical" evidence="7">
    <location>
        <begin position="294"/>
        <end position="318"/>
    </location>
</feature>
<proteinExistence type="inferred from homology"/>
<comment type="similarity">
    <text evidence="7">Belongs to the binding-protein-dependent transport system permease family.</text>
</comment>
<feature type="region of interest" description="Disordered" evidence="8">
    <location>
        <begin position="1"/>
        <end position="23"/>
    </location>
</feature>
<evidence type="ECO:0000313" key="10">
    <source>
        <dbReference type="EMBL" id="NDV00561.1"/>
    </source>
</evidence>
<feature type="transmembrane region" description="Helical" evidence="7">
    <location>
        <begin position="242"/>
        <end position="271"/>
    </location>
</feature>
<sequence>MHVSDPNHPDPATNAEPKTAPGGAGRILRALRSASIVRSLRKDWVAMLALAVLLILMFAAALPNLLAPYRVFDLTQIQLMNAFRPPAWLDGGSAEFLLGTDDQGRDILSAIIYGLRVSVTVGLGGVALAVVIGVTIGLIAGYAGGFIDSLLMRVADVQLTFPAILIAVMIDGVSRAILGNAGRDNAAVIVLIIAIGLSGWVEYARAVRGATMVERHRDYVASAQLSRVGTASILFNHILPNVLTAVLVIGTIHLGVAILIEATLSFVGLGIPPTQPSLGTLIRVGNNYILSGEWWIAIMPGFALLVLVLAINLLGDFLRDALNPRLK</sequence>
<evidence type="ECO:0000256" key="2">
    <source>
        <dbReference type="ARBA" id="ARBA00022448"/>
    </source>
</evidence>
<gene>
    <name evidence="10" type="ORF">GZA08_06210</name>
</gene>
<dbReference type="InterPro" id="IPR000515">
    <property type="entry name" value="MetI-like"/>
</dbReference>
<evidence type="ECO:0000256" key="1">
    <source>
        <dbReference type="ARBA" id="ARBA00004651"/>
    </source>
</evidence>
<comment type="subcellular location">
    <subcellularLocation>
        <location evidence="1 7">Cell membrane</location>
        <topology evidence="1 7">Multi-pass membrane protein</topology>
    </subcellularLocation>
</comment>
<dbReference type="PANTHER" id="PTHR43386">
    <property type="entry name" value="OLIGOPEPTIDE TRANSPORT SYSTEM PERMEASE PROTEIN APPC"/>
    <property type="match status" value="1"/>
</dbReference>
<evidence type="ECO:0000256" key="8">
    <source>
        <dbReference type="SAM" id="MobiDB-lite"/>
    </source>
</evidence>
<protein>
    <submittedName>
        <fullName evidence="10">ABC transporter permease</fullName>
    </submittedName>
</protein>
<feature type="transmembrane region" description="Helical" evidence="7">
    <location>
        <begin position="185"/>
        <end position="203"/>
    </location>
</feature>
<dbReference type="InterPro" id="IPR025966">
    <property type="entry name" value="OppC_N"/>
</dbReference>
<feature type="transmembrane region" description="Helical" evidence="7">
    <location>
        <begin position="159"/>
        <end position="179"/>
    </location>
</feature>
<feature type="domain" description="ABC transmembrane type-1" evidence="9">
    <location>
        <begin position="115"/>
        <end position="315"/>
    </location>
</feature>
<name>A0A6B2JH38_9RHOB</name>
<dbReference type="PROSITE" id="PS50928">
    <property type="entry name" value="ABC_TM1"/>
    <property type="match status" value="1"/>
</dbReference>
<keyword evidence="3" id="KW-1003">Cell membrane</keyword>
<organism evidence="10 11">
    <name type="scientific">Pseudoroseicyclus tamaricis</name>
    <dbReference type="NCBI Taxonomy" id="2705421"/>
    <lineage>
        <taxon>Bacteria</taxon>
        <taxon>Pseudomonadati</taxon>
        <taxon>Pseudomonadota</taxon>
        <taxon>Alphaproteobacteria</taxon>
        <taxon>Rhodobacterales</taxon>
        <taxon>Paracoccaceae</taxon>
        <taxon>Pseudoroseicyclus</taxon>
    </lineage>
</organism>
<evidence type="ECO:0000256" key="7">
    <source>
        <dbReference type="RuleBase" id="RU363032"/>
    </source>
</evidence>
<dbReference type="Gene3D" id="1.10.3720.10">
    <property type="entry name" value="MetI-like"/>
    <property type="match status" value="1"/>
</dbReference>
<keyword evidence="6 7" id="KW-0472">Membrane</keyword>
<dbReference type="PANTHER" id="PTHR43386:SF26">
    <property type="entry name" value="ABC TRANSPORTER PERMEASE PROTEIN"/>
    <property type="match status" value="1"/>
</dbReference>
<comment type="caution">
    <text evidence="10">The sequence shown here is derived from an EMBL/GenBank/DDBJ whole genome shotgun (WGS) entry which is preliminary data.</text>
</comment>
<dbReference type="GO" id="GO:0055085">
    <property type="term" value="P:transmembrane transport"/>
    <property type="evidence" value="ECO:0007669"/>
    <property type="project" value="InterPro"/>
</dbReference>
<keyword evidence="2 7" id="KW-0813">Transport</keyword>
<feature type="transmembrane region" description="Helical" evidence="7">
    <location>
        <begin position="123"/>
        <end position="147"/>
    </location>
</feature>
<evidence type="ECO:0000259" key="9">
    <source>
        <dbReference type="PROSITE" id="PS50928"/>
    </source>
</evidence>
<dbReference type="Proteomes" id="UP000474757">
    <property type="component" value="Unassembled WGS sequence"/>
</dbReference>
<dbReference type="CDD" id="cd06261">
    <property type="entry name" value="TM_PBP2"/>
    <property type="match status" value="1"/>
</dbReference>
<keyword evidence="5 7" id="KW-1133">Transmembrane helix</keyword>
<dbReference type="SUPFAM" id="SSF161098">
    <property type="entry name" value="MetI-like"/>
    <property type="match status" value="1"/>
</dbReference>
<dbReference type="InterPro" id="IPR035906">
    <property type="entry name" value="MetI-like_sf"/>
</dbReference>
<dbReference type="GO" id="GO:0005886">
    <property type="term" value="C:plasma membrane"/>
    <property type="evidence" value="ECO:0007669"/>
    <property type="project" value="UniProtKB-SubCell"/>
</dbReference>